<gene>
    <name evidence="1" type="ORF">Fcan01_20925</name>
</gene>
<proteinExistence type="predicted"/>
<evidence type="ECO:0000313" key="2">
    <source>
        <dbReference type="Proteomes" id="UP000198287"/>
    </source>
</evidence>
<evidence type="ECO:0000313" key="1">
    <source>
        <dbReference type="EMBL" id="OXA44674.1"/>
    </source>
</evidence>
<sequence length="101" mass="11358">MSRISTTHKTGSNIIPFTVEGIPDLAHIKAQFAEKILNSKDPAGDGPLYPELRQTIVSWGGYFFWADLPNFTLPIRLLDIDPIDIDSNEGISLLRTLYNRE</sequence>
<accession>A0A226DIK7</accession>
<reference evidence="1 2" key="1">
    <citation type="submission" date="2015-12" db="EMBL/GenBank/DDBJ databases">
        <title>The genome of Folsomia candida.</title>
        <authorList>
            <person name="Faddeeva A."/>
            <person name="Derks M.F."/>
            <person name="Anvar Y."/>
            <person name="Smit S."/>
            <person name="Van Straalen N."/>
            <person name="Roelofs D."/>
        </authorList>
    </citation>
    <scope>NUCLEOTIDE SEQUENCE [LARGE SCALE GENOMIC DNA]</scope>
    <source>
        <strain evidence="1 2">VU population</strain>
        <tissue evidence="1">Whole body</tissue>
    </source>
</reference>
<organism evidence="1 2">
    <name type="scientific">Folsomia candida</name>
    <name type="common">Springtail</name>
    <dbReference type="NCBI Taxonomy" id="158441"/>
    <lineage>
        <taxon>Eukaryota</taxon>
        <taxon>Metazoa</taxon>
        <taxon>Ecdysozoa</taxon>
        <taxon>Arthropoda</taxon>
        <taxon>Hexapoda</taxon>
        <taxon>Collembola</taxon>
        <taxon>Entomobryomorpha</taxon>
        <taxon>Isotomoidea</taxon>
        <taxon>Isotomidae</taxon>
        <taxon>Proisotominae</taxon>
        <taxon>Folsomia</taxon>
    </lineage>
</organism>
<dbReference type="EMBL" id="LNIX01000019">
    <property type="protein sequence ID" value="OXA44674.1"/>
    <property type="molecule type" value="Genomic_DNA"/>
</dbReference>
<protein>
    <submittedName>
        <fullName evidence="1">Uncharacterized protein</fullName>
    </submittedName>
</protein>
<keyword evidence="2" id="KW-1185">Reference proteome</keyword>
<dbReference type="AlphaFoldDB" id="A0A226DIK7"/>
<dbReference type="OrthoDB" id="8196708at2759"/>
<dbReference type="Proteomes" id="UP000198287">
    <property type="component" value="Unassembled WGS sequence"/>
</dbReference>
<name>A0A226DIK7_FOLCA</name>
<comment type="caution">
    <text evidence="1">The sequence shown here is derived from an EMBL/GenBank/DDBJ whole genome shotgun (WGS) entry which is preliminary data.</text>
</comment>